<evidence type="ECO:0000313" key="2">
    <source>
        <dbReference type="Proteomes" id="UP000807504"/>
    </source>
</evidence>
<protein>
    <submittedName>
        <fullName evidence="1">Uncharacterized protein</fullName>
    </submittedName>
</protein>
<dbReference type="Proteomes" id="UP000807504">
    <property type="component" value="Unassembled WGS sequence"/>
</dbReference>
<reference evidence="1" key="2">
    <citation type="submission" date="2020-06" db="EMBL/GenBank/DDBJ databases">
        <authorList>
            <person name="Sheffer M."/>
        </authorList>
    </citation>
    <scope>NUCLEOTIDE SEQUENCE</scope>
</reference>
<sequence length="280" mass="30946">MVAGVGNALKTCEDGMVPVWRMHETCEDGMVPVWRMIEKCEDGMVPMWRMIEKCEDGMVPMWEMLREVEDWLWWMCGNGLSGVELCAMLGMGLCGVGNVGVWNGVVRVWEVGECGMGLGREMKKGNVWRVWEWGCAGVGNVWRVWEWGCAGVGNVWRVWEWGILRVWESVAMSVGMGLCGCGKSVASVGMGLCGCGKSVASVGMGCAGVGNVWRVWEWGCAGVGNVWRVWEWGCAGVGNVWHEDRLGLCEQCVASVRIGLWLCENEVEPVWAIPGVRTEL</sequence>
<accession>A0A8T0FR22</accession>
<keyword evidence="2" id="KW-1185">Reference proteome</keyword>
<reference evidence="1" key="1">
    <citation type="journal article" date="2020" name="bioRxiv">
        <title>Chromosome-level reference genome of the European wasp spider Argiope bruennichi: a resource for studies on range expansion and evolutionary adaptation.</title>
        <authorList>
            <person name="Sheffer M.M."/>
            <person name="Hoppe A."/>
            <person name="Krehenwinkel H."/>
            <person name="Uhl G."/>
            <person name="Kuss A.W."/>
            <person name="Jensen L."/>
            <person name="Jensen C."/>
            <person name="Gillespie R.G."/>
            <person name="Hoff K.J."/>
            <person name="Prost S."/>
        </authorList>
    </citation>
    <scope>NUCLEOTIDE SEQUENCE</scope>
</reference>
<proteinExistence type="predicted"/>
<dbReference type="EMBL" id="JABXBU010000003">
    <property type="protein sequence ID" value="KAF8792628.1"/>
    <property type="molecule type" value="Genomic_DNA"/>
</dbReference>
<dbReference type="AlphaFoldDB" id="A0A8T0FR22"/>
<organism evidence="1 2">
    <name type="scientific">Argiope bruennichi</name>
    <name type="common">Wasp spider</name>
    <name type="synonym">Aranea bruennichi</name>
    <dbReference type="NCBI Taxonomy" id="94029"/>
    <lineage>
        <taxon>Eukaryota</taxon>
        <taxon>Metazoa</taxon>
        <taxon>Ecdysozoa</taxon>
        <taxon>Arthropoda</taxon>
        <taxon>Chelicerata</taxon>
        <taxon>Arachnida</taxon>
        <taxon>Araneae</taxon>
        <taxon>Araneomorphae</taxon>
        <taxon>Entelegynae</taxon>
        <taxon>Araneoidea</taxon>
        <taxon>Araneidae</taxon>
        <taxon>Argiope</taxon>
    </lineage>
</organism>
<evidence type="ECO:0000313" key="1">
    <source>
        <dbReference type="EMBL" id="KAF8792628.1"/>
    </source>
</evidence>
<comment type="caution">
    <text evidence="1">The sequence shown here is derived from an EMBL/GenBank/DDBJ whole genome shotgun (WGS) entry which is preliminary data.</text>
</comment>
<gene>
    <name evidence="1" type="ORF">HNY73_004200</name>
</gene>
<name>A0A8T0FR22_ARGBR</name>